<evidence type="ECO:0000256" key="2">
    <source>
        <dbReference type="ARBA" id="ARBA00022670"/>
    </source>
</evidence>
<evidence type="ECO:0000256" key="3">
    <source>
        <dbReference type="ARBA" id="ARBA00022801"/>
    </source>
</evidence>
<keyword evidence="7" id="KW-1185">Reference proteome</keyword>
<dbReference type="Pfam" id="PF02902">
    <property type="entry name" value="Peptidase_C48"/>
    <property type="match status" value="1"/>
</dbReference>
<dbReference type="InterPro" id="IPR038765">
    <property type="entry name" value="Papain-like_cys_pep_sf"/>
</dbReference>
<evidence type="ECO:0000259" key="5">
    <source>
        <dbReference type="PROSITE" id="PS50600"/>
    </source>
</evidence>
<dbReference type="PANTHER" id="PTHR12606:SF141">
    <property type="entry name" value="GH15225P-RELATED"/>
    <property type="match status" value="1"/>
</dbReference>
<reference evidence="6 7" key="1">
    <citation type="journal article" date="2016" name="Mol. Biol. Evol.">
        <title>Comparative Genomics of Early-Diverging Mushroom-Forming Fungi Provides Insights into the Origins of Lignocellulose Decay Capabilities.</title>
        <authorList>
            <person name="Nagy L.G."/>
            <person name="Riley R."/>
            <person name="Tritt A."/>
            <person name="Adam C."/>
            <person name="Daum C."/>
            <person name="Floudas D."/>
            <person name="Sun H."/>
            <person name="Yadav J.S."/>
            <person name="Pangilinan J."/>
            <person name="Larsson K.H."/>
            <person name="Matsuura K."/>
            <person name="Barry K."/>
            <person name="Labutti K."/>
            <person name="Kuo R."/>
            <person name="Ohm R.A."/>
            <person name="Bhattacharya S.S."/>
            <person name="Shirouzu T."/>
            <person name="Yoshinaga Y."/>
            <person name="Martin F.M."/>
            <person name="Grigoriev I.V."/>
            <person name="Hibbett D.S."/>
        </authorList>
    </citation>
    <scope>NUCLEOTIDE SEQUENCE [LARGE SCALE GENOMIC DNA]</scope>
    <source>
        <strain evidence="6 7">CBS 109695</strain>
    </source>
</reference>
<evidence type="ECO:0000256" key="1">
    <source>
        <dbReference type="ARBA" id="ARBA00005234"/>
    </source>
</evidence>
<feature type="domain" description="Ubiquitin-like protease family profile" evidence="5">
    <location>
        <begin position="224"/>
        <end position="402"/>
    </location>
</feature>
<dbReference type="InterPro" id="IPR003653">
    <property type="entry name" value="Peptidase_C48_C"/>
</dbReference>
<dbReference type="Gene3D" id="3.40.395.10">
    <property type="entry name" value="Adenoviral Proteinase, Chain A"/>
    <property type="match status" value="1"/>
</dbReference>
<accession>A0A166CHD0</accession>
<dbReference type="GO" id="GO:0006508">
    <property type="term" value="P:proteolysis"/>
    <property type="evidence" value="ECO:0007669"/>
    <property type="project" value="UniProtKB-KW"/>
</dbReference>
<keyword evidence="3" id="KW-0378">Hydrolase</keyword>
<evidence type="ECO:0000313" key="6">
    <source>
        <dbReference type="EMBL" id="KZP13656.1"/>
    </source>
</evidence>
<dbReference type="GO" id="GO:0016926">
    <property type="term" value="P:protein desumoylation"/>
    <property type="evidence" value="ECO:0007669"/>
    <property type="project" value="TreeGrafter"/>
</dbReference>
<dbReference type="STRING" id="436010.A0A166CHD0"/>
<keyword evidence="4" id="KW-0788">Thiol protease</keyword>
<sequence length="479" mass="53279">MPQAPGDAGSVNVKYSLFVLSFFHHTHPKIMPPYPSSQAMRARDHFHHCEDVRIACSDSSLVENHSIVAGFLITLYRILNISLAHIPSSSLEISRILEIFHAEFQYGGGLRHDTVLRCLGAYDPKLSEFILGDQAGPSVWAYPGTEPCSHGGYATASGSDVQLQGLESLLSARSSQAGLVKTTNDDSFLPLQIITSSANLSVAMRQPVSAHTFSQIDNLRNGTVRLTRKDLERFGPGQWLNDEIINAYGQLLDVHTPGDVMVLSSFFMNKLYHNGYNGVSKWLKGITAKPYQGLLTGKVRYLLFPISEPVGRSDDGHPGDHWTLGVLNCRAKEAVYYNSLPHAGSKGFELFQKLVRSYIAGRGKTEKLPQDVEKWVFREGKMPLQSNSYDCGAFVLAKKLKIVFDLPYDFTQESMANFRRHAVLQLHQGMVHLPSYAIPEENASTSGIHDGPLPLLRFHNNVRVFDDAKGVNEIRDLKR</sequence>
<name>A0A166CHD0_9AGAM</name>
<evidence type="ECO:0000256" key="4">
    <source>
        <dbReference type="ARBA" id="ARBA00022807"/>
    </source>
</evidence>
<comment type="similarity">
    <text evidence="1">Belongs to the peptidase C48 family.</text>
</comment>
<protein>
    <submittedName>
        <fullName evidence="6">Cysteine proteinase</fullName>
    </submittedName>
</protein>
<dbReference type="GO" id="GO:0005634">
    <property type="term" value="C:nucleus"/>
    <property type="evidence" value="ECO:0007669"/>
    <property type="project" value="TreeGrafter"/>
</dbReference>
<dbReference type="AlphaFoldDB" id="A0A166CHD0"/>
<dbReference type="Proteomes" id="UP000076532">
    <property type="component" value="Unassembled WGS sequence"/>
</dbReference>
<keyword evidence="2" id="KW-0645">Protease</keyword>
<evidence type="ECO:0000313" key="7">
    <source>
        <dbReference type="Proteomes" id="UP000076532"/>
    </source>
</evidence>
<dbReference type="OrthoDB" id="442460at2759"/>
<dbReference type="PANTHER" id="PTHR12606">
    <property type="entry name" value="SENTRIN/SUMO-SPECIFIC PROTEASE"/>
    <property type="match status" value="1"/>
</dbReference>
<dbReference type="EMBL" id="KV417629">
    <property type="protein sequence ID" value="KZP13656.1"/>
    <property type="molecule type" value="Genomic_DNA"/>
</dbReference>
<proteinExistence type="inferred from homology"/>
<organism evidence="6 7">
    <name type="scientific">Athelia psychrophila</name>
    <dbReference type="NCBI Taxonomy" id="1759441"/>
    <lineage>
        <taxon>Eukaryota</taxon>
        <taxon>Fungi</taxon>
        <taxon>Dikarya</taxon>
        <taxon>Basidiomycota</taxon>
        <taxon>Agaricomycotina</taxon>
        <taxon>Agaricomycetes</taxon>
        <taxon>Agaricomycetidae</taxon>
        <taxon>Atheliales</taxon>
        <taxon>Atheliaceae</taxon>
        <taxon>Athelia</taxon>
    </lineage>
</organism>
<gene>
    <name evidence="6" type="ORF">FIBSPDRAFT_960341</name>
</gene>
<dbReference type="GO" id="GO:0016929">
    <property type="term" value="F:deSUMOylase activity"/>
    <property type="evidence" value="ECO:0007669"/>
    <property type="project" value="TreeGrafter"/>
</dbReference>
<dbReference type="SUPFAM" id="SSF54001">
    <property type="entry name" value="Cysteine proteinases"/>
    <property type="match status" value="1"/>
</dbReference>
<dbReference type="PROSITE" id="PS50600">
    <property type="entry name" value="ULP_PROTEASE"/>
    <property type="match status" value="1"/>
</dbReference>